<name>A0ABN9BQG0_9NEOB</name>
<proteinExistence type="predicted"/>
<reference evidence="2" key="1">
    <citation type="submission" date="2023-05" db="EMBL/GenBank/DDBJ databases">
        <authorList>
            <person name="Stuckert A."/>
        </authorList>
    </citation>
    <scope>NUCLEOTIDE SEQUENCE</scope>
</reference>
<organism evidence="2 3">
    <name type="scientific">Staurois parvus</name>
    <dbReference type="NCBI Taxonomy" id="386267"/>
    <lineage>
        <taxon>Eukaryota</taxon>
        <taxon>Metazoa</taxon>
        <taxon>Chordata</taxon>
        <taxon>Craniata</taxon>
        <taxon>Vertebrata</taxon>
        <taxon>Euteleostomi</taxon>
        <taxon>Amphibia</taxon>
        <taxon>Batrachia</taxon>
        <taxon>Anura</taxon>
        <taxon>Neobatrachia</taxon>
        <taxon>Ranoidea</taxon>
        <taxon>Ranidae</taxon>
        <taxon>Staurois</taxon>
    </lineage>
</organism>
<keyword evidence="3" id="KW-1185">Reference proteome</keyword>
<accession>A0ABN9BQG0</accession>
<comment type="caution">
    <text evidence="2">The sequence shown here is derived from an EMBL/GenBank/DDBJ whole genome shotgun (WGS) entry which is preliminary data.</text>
</comment>
<feature type="non-terminal residue" evidence="2">
    <location>
        <position position="1"/>
    </location>
</feature>
<dbReference type="EMBL" id="CATNWA010005362">
    <property type="protein sequence ID" value="CAI9549863.1"/>
    <property type="molecule type" value="Genomic_DNA"/>
</dbReference>
<gene>
    <name evidence="2" type="ORF">SPARVUS_LOCUS3415942</name>
</gene>
<evidence type="ECO:0000313" key="2">
    <source>
        <dbReference type="EMBL" id="CAI9549863.1"/>
    </source>
</evidence>
<protein>
    <submittedName>
        <fullName evidence="2">Uncharacterized protein</fullName>
    </submittedName>
</protein>
<feature type="region of interest" description="Disordered" evidence="1">
    <location>
        <begin position="253"/>
        <end position="275"/>
    </location>
</feature>
<sequence>TNNHVHQATSNSLSSVLAKSNFAVSHSSLINKNLNRKESLKEILQDISIQKDCFSHSLNGVSKLKDSLLTNCDQVQQSTEDWPDWSESEGNTSEKIPSVHDITETNDRSELEQWIDFSLPCDSSRTVTIPVDKFVHLSSVNPVSELDKSTNSWSSHTVKQKKESKTDPVPEQVPKNRFESGYSLGDEFTIKVKSKSKDPELDWFADMTPEINISSAFSASGYHEFENKTQTDVITDSEQTATFSSKFAAAENTEMEAEGWGEENDFSWEEDANNV</sequence>
<feature type="region of interest" description="Disordered" evidence="1">
    <location>
        <begin position="145"/>
        <end position="177"/>
    </location>
</feature>
<dbReference type="Proteomes" id="UP001162483">
    <property type="component" value="Unassembled WGS sequence"/>
</dbReference>
<evidence type="ECO:0000313" key="3">
    <source>
        <dbReference type="Proteomes" id="UP001162483"/>
    </source>
</evidence>
<feature type="compositionally biased region" description="Basic and acidic residues" evidence="1">
    <location>
        <begin position="160"/>
        <end position="177"/>
    </location>
</feature>
<evidence type="ECO:0000256" key="1">
    <source>
        <dbReference type="SAM" id="MobiDB-lite"/>
    </source>
</evidence>